<evidence type="ECO:0000313" key="2">
    <source>
        <dbReference type="Proteomes" id="UP000326994"/>
    </source>
</evidence>
<name>A0A5J4FVR8_9FLAO</name>
<comment type="caution">
    <text evidence="1">The sequence shown here is derived from an EMBL/GenBank/DDBJ whole genome shotgun (WGS) entry which is preliminary data.</text>
</comment>
<dbReference type="EMBL" id="BKCF01000001">
    <property type="protein sequence ID" value="GEQ85234.1"/>
    <property type="molecule type" value="Genomic_DNA"/>
</dbReference>
<evidence type="ECO:0008006" key="3">
    <source>
        <dbReference type="Google" id="ProtNLM"/>
    </source>
</evidence>
<keyword evidence="2" id="KW-1185">Reference proteome</keyword>
<dbReference type="RefSeq" id="WP_308645051.1">
    <property type="nucleotide sequence ID" value="NZ_BKCF01000001.1"/>
</dbReference>
<reference evidence="1 2" key="1">
    <citation type="submission" date="2019-08" db="EMBL/GenBank/DDBJ databases">
        <title>Ulvibacter marinistellae sp. nov., isolated from a starfish, Patiria pectinifera.</title>
        <authorList>
            <person name="Kawano K."/>
            <person name="Ushijima N."/>
            <person name="Kihara M."/>
            <person name="Itoh H."/>
        </authorList>
    </citation>
    <scope>NUCLEOTIDE SEQUENCE [LARGE SCALE GENOMIC DNA]</scope>
    <source>
        <strain evidence="1 2">KK4</strain>
    </source>
</reference>
<evidence type="ECO:0000313" key="1">
    <source>
        <dbReference type="EMBL" id="GEQ85234.1"/>
    </source>
</evidence>
<accession>A0A5J4FVR8</accession>
<gene>
    <name evidence="1" type="ORF">ULMS_07420</name>
</gene>
<protein>
    <recommendedName>
        <fullName evidence="3">3-oxoacyl-ACP synthase</fullName>
    </recommendedName>
</protein>
<dbReference type="Proteomes" id="UP000326994">
    <property type="component" value="Unassembled WGS sequence"/>
</dbReference>
<sequence length="206" mass="23620">MVNKDFDIKAFAYFKDGKISLNGSVLYSSSETELPEILKDIYKKLETDYRKFFKMDVLSKVAFLTADMLLKSQNLASEENDIAVILSNNASSLDTDRNHQNTIADKDNYYPSPAVFVYTLANICIGEISIKYKLFSENSFFIFEAFNAQYLHAYANQLLISKKAKSVLCGWVNVDEEKYEAFLYLVNETNEKGNHTIAEINRLYNN</sequence>
<dbReference type="AlphaFoldDB" id="A0A5J4FVR8"/>
<organism evidence="1 2">
    <name type="scientific">Patiriisocius marinistellae</name>
    <dbReference type="NCBI Taxonomy" id="2494560"/>
    <lineage>
        <taxon>Bacteria</taxon>
        <taxon>Pseudomonadati</taxon>
        <taxon>Bacteroidota</taxon>
        <taxon>Flavobacteriia</taxon>
        <taxon>Flavobacteriales</taxon>
        <taxon>Flavobacteriaceae</taxon>
        <taxon>Patiriisocius</taxon>
    </lineage>
</organism>
<proteinExistence type="predicted"/>